<evidence type="ECO:0000313" key="9">
    <source>
        <dbReference type="EMBL" id="GAC28751.1"/>
    </source>
</evidence>
<dbReference type="HAMAP" id="MF_01521">
    <property type="entry name" value="MntP_pump"/>
    <property type="match status" value="1"/>
</dbReference>
<evidence type="ECO:0000256" key="8">
    <source>
        <dbReference type="HAMAP-Rule" id="MF_01521"/>
    </source>
</evidence>
<feature type="transmembrane region" description="Helical" evidence="8">
    <location>
        <begin position="105"/>
        <end position="124"/>
    </location>
</feature>
<evidence type="ECO:0000256" key="6">
    <source>
        <dbReference type="ARBA" id="ARBA00023136"/>
    </source>
</evidence>
<dbReference type="RefSeq" id="WP_006011107.1">
    <property type="nucleotide sequence ID" value="NZ_AUAV01000005.1"/>
</dbReference>
<dbReference type="InterPro" id="IPR022929">
    <property type="entry name" value="Put_MntP"/>
</dbReference>
<comment type="subcellular location">
    <subcellularLocation>
        <location evidence="8">Cell membrane</location>
        <topology evidence="8">Multi-pass membrane protein</topology>
    </subcellularLocation>
</comment>
<evidence type="ECO:0000313" key="10">
    <source>
        <dbReference type="Proteomes" id="UP000006251"/>
    </source>
</evidence>
<feature type="transmembrane region" description="Helical" evidence="8">
    <location>
        <begin position="130"/>
        <end position="151"/>
    </location>
</feature>
<dbReference type="PANTHER" id="PTHR35529:SF1">
    <property type="entry name" value="MANGANESE EFFLUX PUMP MNTP-RELATED"/>
    <property type="match status" value="1"/>
</dbReference>
<dbReference type="PANTHER" id="PTHR35529">
    <property type="entry name" value="MANGANESE EFFLUX PUMP MNTP-RELATED"/>
    <property type="match status" value="1"/>
</dbReference>
<keyword evidence="4 8" id="KW-1133">Transmembrane helix</keyword>
<comment type="caution">
    <text evidence="9">The sequence shown here is derived from an EMBL/GenBank/DDBJ whole genome shotgun (WGS) entry which is preliminary data.</text>
</comment>
<evidence type="ECO:0000256" key="4">
    <source>
        <dbReference type="ARBA" id="ARBA00022989"/>
    </source>
</evidence>
<proteinExistence type="inferred from homology"/>
<sequence>MFEITILAIALSMDAFAVSLTMGVSNPKKIQKLALLAGLYFGLFQGLMPLFGYLGGVALFSWIGGFAHWIAFILLVIIGLKMIYEAVTSQPDKCAASKTYSHYSLLLLAIATSIDALAAGFSLTLMNINGIYACIIIGIITFLFSYTGVLMGRSTSVWLGNKAEIFGGVVLILLGVKVSIV</sequence>
<dbReference type="AlphaFoldDB" id="K6YXQ8"/>
<evidence type="ECO:0000256" key="2">
    <source>
        <dbReference type="ARBA" id="ARBA00022475"/>
    </source>
</evidence>
<feature type="transmembrane region" description="Helical" evidence="8">
    <location>
        <begin position="33"/>
        <end position="54"/>
    </location>
</feature>
<gene>
    <name evidence="8" type="primary">mntP</name>
    <name evidence="9" type="ORF">GPAL_1890</name>
</gene>
<keyword evidence="10" id="KW-1185">Reference proteome</keyword>
<evidence type="ECO:0000256" key="1">
    <source>
        <dbReference type="ARBA" id="ARBA00022448"/>
    </source>
</evidence>
<organism evidence="9 10">
    <name type="scientific">Brumicola pallidula DSM 14239 = ACAM 615</name>
    <dbReference type="NCBI Taxonomy" id="1121922"/>
    <lineage>
        <taxon>Bacteria</taxon>
        <taxon>Pseudomonadati</taxon>
        <taxon>Pseudomonadota</taxon>
        <taxon>Gammaproteobacteria</taxon>
        <taxon>Alteromonadales</taxon>
        <taxon>Alteromonadaceae</taxon>
        <taxon>Brumicola</taxon>
    </lineage>
</organism>
<dbReference type="Proteomes" id="UP000006251">
    <property type="component" value="Unassembled WGS sequence"/>
</dbReference>
<dbReference type="Pfam" id="PF02659">
    <property type="entry name" value="Mntp"/>
    <property type="match status" value="1"/>
</dbReference>
<keyword evidence="1 8" id="KW-0813">Transport</keyword>
<evidence type="ECO:0000256" key="3">
    <source>
        <dbReference type="ARBA" id="ARBA00022692"/>
    </source>
</evidence>
<evidence type="ECO:0000256" key="7">
    <source>
        <dbReference type="ARBA" id="ARBA00023211"/>
    </source>
</evidence>
<feature type="transmembrane region" description="Helical" evidence="8">
    <location>
        <begin position="163"/>
        <end position="180"/>
    </location>
</feature>
<dbReference type="InterPro" id="IPR003810">
    <property type="entry name" value="Mntp/YtaF"/>
</dbReference>
<keyword evidence="5 8" id="KW-0406">Ion transport</keyword>
<dbReference type="EMBL" id="BAEQ01000029">
    <property type="protein sequence ID" value="GAC28751.1"/>
    <property type="molecule type" value="Genomic_DNA"/>
</dbReference>
<dbReference type="OrthoDB" id="9811590at2"/>
<keyword evidence="7 8" id="KW-0464">Manganese</keyword>
<feature type="transmembrane region" description="Helical" evidence="8">
    <location>
        <begin position="66"/>
        <end position="84"/>
    </location>
</feature>
<keyword evidence="3 8" id="KW-0812">Transmembrane</keyword>
<keyword evidence="6 8" id="KW-0472">Membrane</keyword>
<keyword evidence="2 8" id="KW-1003">Cell membrane</keyword>
<comment type="similarity">
    <text evidence="8">Belongs to the MntP (TC 9.B.29) family.</text>
</comment>
<feature type="transmembrane region" description="Helical" evidence="8">
    <location>
        <begin position="6"/>
        <end position="26"/>
    </location>
</feature>
<name>K6YXQ8_9ALTE</name>
<comment type="function">
    <text evidence="8">Probably functions as a manganese efflux pump.</text>
</comment>
<protein>
    <recommendedName>
        <fullName evidence="8">Putative manganese efflux pump MntP</fullName>
    </recommendedName>
</protein>
<reference evidence="10" key="1">
    <citation type="journal article" date="2014" name="Environ. Microbiol.">
        <title>Comparative genomics of the marine bacterial genus Glaciecola reveals the high degree of genomic diversity and genomic characteristic for cold adaptation.</title>
        <authorList>
            <person name="Qin Q.L."/>
            <person name="Xie B.B."/>
            <person name="Yu Y."/>
            <person name="Shu Y.L."/>
            <person name="Rong J.C."/>
            <person name="Zhang Y.J."/>
            <person name="Zhao D.L."/>
            <person name="Chen X.L."/>
            <person name="Zhang X.Y."/>
            <person name="Chen B."/>
            <person name="Zhou B.C."/>
            <person name="Zhang Y.Z."/>
        </authorList>
    </citation>
    <scope>NUCLEOTIDE SEQUENCE [LARGE SCALE GENOMIC DNA]</scope>
    <source>
        <strain evidence="10">ACAM 615</strain>
    </source>
</reference>
<dbReference type="GO" id="GO:0005384">
    <property type="term" value="F:manganese ion transmembrane transporter activity"/>
    <property type="evidence" value="ECO:0007669"/>
    <property type="project" value="UniProtKB-UniRule"/>
</dbReference>
<accession>K6YXQ8</accession>
<evidence type="ECO:0000256" key="5">
    <source>
        <dbReference type="ARBA" id="ARBA00023065"/>
    </source>
</evidence>
<dbReference type="GO" id="GO:0005886">
    <property type="term" value="C:plasma membrane"/>
    <property type="evidence" value="ECO:0007669"/>
    <property type="project" value="UniProtKB-SubCell"/>
</dbReference>